<comment type="function">
    <text evidence="1">Acyltransferase required for the direct transfer of medium- to long-chain fatty acyl moieties from a carrier protein (MbtL) on to the epsilon-amino group of lysine residue in the mycobactin core.</text>
</comment>
<protein>
    <recommendedName>
        <fullName evidence="3">Lysine N-acyltransferase MbtK</fullName>
    </recommendedName>
    <alternativeName>
        <fullName evidence="5">Mycobactin synthase protein K</fullName>
    </alternativeName>
</protein>
<dbReference type="InterPro" id="IPR000182">
    <property type="entry name" value="GNAT_dom"/>
</dbReference>
<sequence length="191" mass="22438">MMTFTVLHTDRGQTLSFQKVVMARDLDRIYKWMNAGHVIPYWGLNMPYDAFKQHLQKALQDHHQTLYLGYVDDEPISYWEVYWAKDDIIGNYYAYGEADQGLHLLIGETRYLGKGYALPLLAAMVRYCFLNEETERVVAEPDMRNKKMIHIFTKCGFESVKPVSLPDKTGLLMICERERFERMWQDGLPVL</sequence>
<dbReference type="SMART" id="SM01006">
    <property type="entry name" value="AlcB"/>
    <property type="match status" value="1"/>
</dbReference>
<dbReference type="Gene3D" id="3.40.630.30">
    <property type="match status" value="1"/>
</dbReference>
<evidence type="ECO:0000259" key="6">
    <source>
        <dbReference type="PROSITE" id="PS51186"/>
    </source>
</evidence>
<feature type="domain" description="N-acetyltransferase" evidence="6">
    <location>
        <begin position="39"/>
        <end position="178"/>
    </location>
</feature>
<evidence type="ECO:0000313" key="8">
    <source>
        <dbReference type="Proteomes" id="UP000628775"/>
    </source>
</evidence>
<dbReference type="InterPro" id="IPR019432">
    <property type="entry name" value="Acyltransferase_MbtK/IucB-like"/>
</dbReference>
<evidence type="ECO:0000256" key="1">
    <source>
        <dbReference type="ARBA" id="ARBA00003818"/>
    </source>
</evidence>
<comment type="pathway">
    <text evidence="2">Siderophore biosynthesis.</text>
</comment>
<reference evidence="7" key="2">
    <citation type="submission" date="2020-09" db="EMBL/GenBank/DDBJ databases">
        <authorList>
            <person name="Sun Q."/>
            <person name="Zhou Y."/>
        </authorList>
    </citation>
    <scope>NUCLEOTIDE SEQUENCE</scope>
    <source>
        <strain evidence="7">CGMCC 1.15371</strain>
    </source>
</reference>
<dbReference type="SUPFAM" id="SSF55729">
    <property type="entry name" value="Acyl-CoA N-acyltransferases (Nat)"/>
    <property type="match status" value="1"/>
</dbReference>
<dbReference type="EMBL" id="BMIR01000001">
    <property type="protein sequence ID" value="GGE30161.1"/>
    <property type="molecule type" value="Genomic_DNA"/>
</dbReference>
<name>A0A8J2VHE6_9BACL</name>
<proteinExistence type="predicted"/>
<reference evidence="7" key="1">
    <citation type="journal article" date="2014" name="Int. J. Syst. Evol. Microbiol.">
        <title>Complete genome sequence of Corynebacterium casei LMG S-19264T (=DSM 44701T), isolated from a smear-ripened cheese.</title>
        <authorList>
            <consortium name="US DOE Joint Genome Institute (JGI-PGF)"/>
            <person name="Walter F."/>
            <person name="Albersmeier A."/>
            <person name="Kalinowski J."/>
            <person name="Ruckert C."/>
        </authorList>
    </citation>
    <scope>NUCLEOTIDE SEQUENCE</scope>
    <source>
        <strain evidence="7">CGMCC 1.15371</strain>
    </source>
</reference>
<evidence type="ECO:0000256" key="5">
    <source>
        <dbReference type="ARBA" id="ARBA00031122"/>
    </source>
</evidence>
<accession>A0A8J2VHE6</accession>
<evidence type="ECO:0000313" key="7">
    <source>
        <dbReference type="EMBL" id="GGE30161.1"/>
    </source>
</evidence>
<evidence type="ECO:0000256" key="4">
    <source>
        <dbReference type="ARBA" id="ARBA00023251"/>
    </source>
</evidence>
<keyword evidence="8" id="KW-1185">Reference proteome</keyword>
<dbReference type="PROSITE" id="PS51186">
    <property type="entry name" value="GNAT"/>
    <property type="match status" value="1"/>
</dbReference>
<dbReference type="Pfam" id="PF13523">
    <property type="entry name" value="Acetyltransf_8"/>
    <property type="match status" value="1"/>
</dbReference>
<dbReference type="Proteomes" id="UP000628775">
    <property type="component" value="Unassembled WGS sequence"/>
</dbReference>
<dbReference type="GO" id="GO:0046677">
    <property type="term" value="P:response to antibiotic"/>
    <property type="evidence" value="ECO:0007669"/>
    <property type="project" value="UniProtKB-KW"/>
</dbReference>
<organism evidence="7 8">
    <name type="scientific">Pullulanibacillus camelliae</name>
    <dbReference type="NCBI Taxonomy" id="1707096"/>
    <lineage>
        <taxon>Bacteria</taxon>
        <taxon>Bacillati</taxon>
        <taxon>Bacillota</taxon>
        <taxon>Bacilli</taxon>
        <taxon>Bacillales</taxon>
        <taxon>Sporolactobacillaceae</taxon>
        <taxon>Pullulanibacillus</taxon>
    </lineage>
</organism>
<dbReference type="GO" id="GO:0019290">
    <property type="term" value="P:siderophore biosynthetic process"/>
    <property type="evidence" value="ECO:0007669"/>
    <property type="project" value="InterPro"/>
</dbReference>
<keyword evidence="4" id="KW-0046">Antibiotic resistance</keyword>
<evidence type="ECO:0000256" key="2">
    <source>
        <dbReference type="ARBA" id="ARBA00004924"/>
    </source>
</evidence>
<dbReference type="PANTHER" id="PTHR31438:SF1">
    <property type="entry name" value="LYSINE N-ACYLTRANSFERASE C17G9.06C-RELATED"/>
    <property type="match status" value="1"/>
</dbReference>
<dbReference type="GO" id="GO:0016410">
    <property type="term" value="F:N-acyltransferase activity"/>
    <property type="evidence" value="ECO:0007669"/>
    <property type="project" value="TreeGrafter"/>
</dbReference>
<evidence type="ECO:0000256" key="3">
    <source>
        <dbReference type="ARBA" id="ARBA00020586"/>
    </source>
</evidence>
<dbReference type="InterPro" id="IPR016181">
    <property type="entry name" value="Acyl_CoA_acyltransferase"/>
</dbReference>
<gene>
    <name evidence="7" type="primary">rhbD</name>
    <name evidence="7" type="ORF">GCM10011391_05920</name>
</gene>
<dbReference type="AlphaFoldDB" id="A0A8J2VHE6"/>
<dbReference type="PANTHER" id="PTHR31438">
    <property type="entry name" value="LYSINE N-ACYLTRANSFERASE C17G9.06C-RELATED"/>
    <property type="match status" value="1"/>
</dbReference>
<comment type="caution">
    <text evidence="7">The sequence shown here is derived from an EMBL/GenBank/DDBJ whole genome shotgun (WGS) entry which is preliminary data.</text>
</comment>